<evidence type="ECO:0000313" key="1">
    <source>
        <dbReference type="EMBL" id="QDU55848.1"/>
    </source>
</evidence>
<sequence>MGWKSDWLYQLVFSEIESVWQRAQRYDEQLGPPPEEMRVREFREADWDGPHCKGQVSNQWLCNPNGWEQVEPFDYQAPTTRKAYYNFGSANFSIDWPC</sequence>
<proteinExistence type="predicted"/>
<name>A0A518AMA5_9BACT</name>
<dbReference type="KEGG" id="amuc:Pan181_20450"/>
<dbReference type="AlphaFoldDB" id="A0A518AMA5"/>
<dbReference type="EMBL" id="CP036278">
    <property type="protein sequence ID" value="QDU55848.1"/>
    <property type="molecule type" value="Genomic_DNA"/>
</dbReference>
<gene>
    <name evidence="1" type="ORF">Pan181_20450</name>
</gene>
<protein>
    <submittedName>
        <fullName evidence="1">Uncharacterized protein</fullName>
    </submittedName>
</protein>
<accession>A0A518AMA5</accession>
<dbReference type="Proteomes" id="UP000315750">
    <property type="component" value="Chromosome"/>
</dbReference>
<keyword evidence="2" id="KW-1185">Reference proteome</keyword>
<reference evidence="1 2" key="1">
    <citation type="submission" date="2019-02" db="EMBL/GenBank/DDBJ databases">
        <title>Deep-cultivation of Planctomycetes and their phenomic and genomic characterization uncovers novel biology.</title>
        <authorList>
            <person name="Wiegand S."/>
            <person name="Jogler M."/>
            <person name="Boedeker C."/>
            <person name="Pinto D."/>
            <person name="Vollmers J."/>
            <person name="Rivas-Marin E."/>
            <person name="Kohn T."/>
            <person name="Peeters S.H."/>
            <person name="Heuer A."/>
            <person name="Rast P."/>
            <person name="Oberbeckmann S."/>
            <person name="Bunk B."/>
            <person name="Jeske O."/>
            <person name="Meyerdierks A."/>
            <person name="Storesund J.E."/>
            <person name="Kallscheuer N."/>
            <person name="Luecker S."/>
            <person name="Lage O.M."/>
            <person name="Pohl T."/>
            <person name="Merkel B.J."/>
            <person name="Hornburger P."/>
            <person name="Mueller R.-W."/>
            <person name="Bruemmer F."/>
            <person name="Labrenz M."/>
            <person name="Spormann A.M."/>
            <person name="Op den Camp H."/>
            <person name="Overmann J."/>
            <person name="Amann R."/>
            <person name="Jetten M.S.M."/>
            <person name="Mascher T."/>
            <person name="Medema M.H."/>
            <person name="Devos D.P."/>
            <person name="Kaster A.-K."/>
            <person name="Ovreas L."/>
            <person name="Rohde M."/>
            <person name="Galperin M.Y."/>
            <person name="Jogler C."/>
        </authorList>
    </citation>
    <scope>NUCLEOTIDE SEQUENCE [LARGE SCALE GENOMIC DNA]</scope>
    <source>
        <strain evidence="1 2">Pan181</strain>
    </source>
</reference>
<evidence type="ECO:0000313" key="2">
    <source>
        <dbReference type="Proteomes" id="UP000315750"/>
    </source>
</evidence>
<organism evidence="1 2">
    <name type="scientific">Aeoliella mucimassa</name>
    <dbReference type="NCBI Taxonomy" id="2527972"/>
    <lineage>
        <taxon>Bacteria</taxon>
        <taxon>Pseudomonadati</taxon>
        <taxon>Planctomycetota</taxon>
        <taxon>Planctomycetia</taxon>
        <taxon>Pirellulales</taxon>
        <taxon>Lacipirellulaceae</taxon>
        <taxon>Aeoliella</taxon>
    </lineage>
</organism>